<keyword evidence="1" id="KW-1133">Transmembrane helix</keyword>
<keyword evidence="1" id="KW-0472">Membrane</keyword>
<accession>A0A3B0AGX2</accession>
<gene>
    <name evidence="2" type="ORF">D7193_08495</name>
</gene>
<protein>
    <submittedName>
        <fullName evidence="2">Uncharacterized protein</fullName>
    </submittedName>
</protein>
<keyword evidence="1" id="KW-0812">Transmembrane</keyword>
<sequence>MQSMAFVFIALVLLALAWPLVAAGAAVLVVLAALALRGDQVMRDRSGALTRAGWLLTVAAALTGIAAYGHGLAATTFGLITDADDRCALRRPEGYDYRHGGPAGGSHSMWPLHDTTCGPDLVPGFVNPLVAGSAVLFLALAVIMTVVKIKQR</sequence>
<feature type="transmembrane region" description="Helical" evidence="1">
    <location>
        <begin position="6"/>
        <end position="36"/>
    </location>
</feature>
<comment type="caution">
    <text evidence="2">The sequence shown here is derived from an EMBL/GenBank/DDBJ whole genome shotgun (WGS) entry which is preliminary data.</text>
</comment>
<dbReference type="Proteomes" id="UP000279968">
    <property type="component" value="Unassembled WGS sequence"/>
</dbReference>
<evidence type="ECO:0000256" key="1">
    <source>
        <dbReference type="SAM" id="Phobius"/>
    </source>
</evidence>
<keyword evidence="3" id="KW-1185">Reference proteome</keyword>
<name>A0A3B0AGX2_9ACTN</name>
<reference evidence="2 3" key="1">
    <citation type="journal article" date="2015" name="Int. J. Syst. Evol. Microbiol.">
        <title>Micromonospora costi sp. nov., isolated from a leaf of Costus speciosus.</title>
        <authorList>
            <person name="Thawai C."/>
        </authorList>
    </citation>
    <scope>NUCLEOTIDE SEQUENCE [LARGE SCALE GENOMIC DNA]</scope>
    <source>
        <strain evidence="2 3">CS1-12</strain>
    </source>
</reference>
<dbReference type="AlphaFoldDB" id="A0A3B0AGX2"/>
<feature type="transmembrane region" description="Helical" evidence="1">
    <location>
        <begin position="129"/>
        <end position="147"/>
    </location>
</feature>
<dbReference type="EMBL" id="RBAN01000001">
    <property type="protein sequence ID" value="RKN58556.1"/>
    <property type="molecule type" value="Genomic_DNA"/>
</dbReference>
<evidence type="ECO:0000313" key="2">
    <source>
        <dbReference type="EMBL" id="RKN58556.1"/>
    </source>
</evidence>
<proteinExistence type="predicted"/>
<feature type="transmembrane region" description="Helical" evidence="1">
    <location>
        <begin position="48"/>
        <end position="69"/>
    </location>
</feature>
<organism evidence="2 3">
    <name type="scientific">Micromonospora costi</name>
    <dbReference type="NCBI Taxonomy" id="1530042"/>
    <lineage>
        <taxon>Bacteria</taxon>
        <taxon>Bacillati</taxon>
        <taxon>Actinomycetota</taxon>
        <taxon>Actinomycetes</taxon>
        <taxon>Micromonosporales</taxon>
        <taxon>Micromonosporaceae</taxon>
        <taxon>Micromonospora</taxon>
    </lineage>
</organism>
<evidence type="ECO:0000313" key="3">
    <source>
        <dbReference type="Proteomes" id="UP000279968"/>
    </source>
</evidence>